<dbReference type="EMBL" id="BDME01000002">
    <property type="protein sequence ID" value="GAX87870.1"/>
    <property type="molecule type" value="Genomic_DNA"/>
</dbReference>
<organism evidence="6 7">
    <name type="scientific">Lebetimonas natsushimae</name>
    <dbReference type="NCBI Taxonomy" id="1936991"/>
    <lineage>
        <taxon>Bacteria</taxon>
        <taxon>Pseudomonadati</taxon>
        <taxon>Campylobacterota</taxon>
        <taxon>Epsilonproteobacteria</taxon>
        <taxon>Nautiliales</taxon>
        <taxon>Nautiliaceae</taxon>
        <taxon>Lebetimonas</taxon>
    </lineage>
</organism>
<dbReference type="Proteomes" id="UP000217944">
    <property type="component" value="Unassembled WGS sequence"/>
</dbReference>
<reference evidence="6 7" key="1">
    <citation type="journal article" date="2017" name="Syst. Appl. Microbiol.">
        <title>Lebetimonas natsushimae sp. nov., a novel strictly anaerobic, moderately thermophilic chemoautotroph isolated from a deep-sea hydrothermal vent polychaete nest in the Mid-Okinawa Trough.</title>
        <authorList>
            <person name="Nagata R."/>
            <person name="Takaki Y."/>
            <person name="Tame A."/>
            <person name="Nunoura T."/>
            <person name="Muto H."/>
            <person name="Mino S."/>
            <person name="Sawayama S."/>
            <person name="Takai K."/>
            <person name="Nakagawa S."/>
        </authorList>
    </citation>
    <scope>NUCLEOTIDE SEQUENCE [LARGE SCALE GENOMIC DNA]</scope>
    <source>
        <strain evidence="6 7">HS1857</strain>
    </source>
</reference>
<evidence type="ECO:0000313" key="7">
    <source>
        <dbReference type="Proteomes" id="UP000217944"/>
    </source>
</evidence>
<feature type="transmembrane region" description="Helical" evidence="5">
    <location>
        <begin position="48"/>
        <end position="68"/>
    </location>
</feature>
<protein>
    <recommendedName>
        <fullName evidence="5">Probable membrane transporter protein</fullName>
    </recommendedName>
</protein>
<evidence type="ECO:0000313" key="6">
    <source>
        <dbReference type="EMBL" id="GAX87870.1"/>
    </source>
</evidence>
<comment type="subcellular location">
    <subcellularLocation>
        <location evidence="5">Cell membrane</location>
        <topology evidence="5">Multi-pass membrane protein</topology>
    </subcellularLocation>
    <subcellularLocation>
        <location evidence="1">Membrane</location>
        <topology evidence="1">Multi-pass membrane protein</topology>
    </subcellularLocation>
</comment>
<dbReference type="InterPro" id="IPR002781">
    <property type="entry name" value="TM_pro_TauE-like"/>
</dbReference>
<name>A0A292YFV5_9BACT</name>
<keyword evidence="5" id="KW-1003">Cell membrane</keyword>
<feature type="transmembrane region" description="Helical" evidence="5">
    <location>
        <begin position="197"/>
        <end position="214"/>
    </location>
</feature>
<evidence type="ECO:0000256" key="2">
    <source>
        <dbReference type="ARBA" id="ARBA00022692"/>
    </source>
</evidence>
<dbReference type="InterPro" id="IPR051598">
    <property type="entry name" value="TSUP/Inactive_protease-like"/>
</dbReference>
<dbReference type="OrthoDB" id="9805863at2"/>
<keyword evidence="7" id="KW-1185">Reference proteome</keyword>
<dbReference type="Pfam" id="PF01925">
    <property type="entry name" value="TauE"/>
    <property type="match status" value="1"/>
</dbReference>
<feature type="transmembrane region" description="Helical" evidence="5">
    <location>
        <begin position="139"/>
        <end position="165"/>
    </location>
</feature>
<gene>
    <name evidence="6" type="ORF">LNAT_P1167</name>
</gene>
<evidence type="ECO:0000256" key="5">
    <source>
        <dbReference type="RuleBase" id="RU363041"/>
    </source>
</evidence>
<accession>A0A292YFV5</accession>
<keyword evidence="3 5" id="KW-1133">Transmembrane helix</keyword>
<dbReference type="RefSeq" id="WP_096259377.1">
    <property type="nucleotide sequence ID" value="NZ_BDME01000002.1"/>
</dbReference>
<comment type="similarity">
    <text evidence="5">Belongs to the 4-toluene sulfonate uptake permease (TSUP) (TC 2.A.102) family.</text>
</comment>
<proteinExistence type="inferred from homology"/>
<keyword evidence="2 5" id="KW-0812">Transmembrane</keyword>
<comment type="caution">
    <text evidence="6">The sequence shown here is derived from an EMBL/GenBank/DDBJ whole genome shotgun (WGS) entry which is preliminary data.</text>
</comment>
<feature type="transmembrane region" description="Helical" evidence="5">
    <location>
        <begin position="100"/>
        <end position="118"/>
    </location>
</feature>
<feature type="transmembrane region" description="Helical" evidence="5">
    <location>
        <begin position="230"/>
        <end position="250"/>
    </location>
</feature>
<evidence type="ECO:0000256" key="1">
    <source>
        <dbReference type="ARBA" id="ARBA00004141"/>
    </source>
</evidence>
<dbReference type="AlphaFoldDB" id="A0A292YFV5"/>
<feature type="transmembrane region" description="Helical" evidence="5">
    <location>
        <begin position="171"/>
        <end position="190"/>
    </location>
</feature>
<dbReference type="PANTHER" id="PTHR43701">
    <property type="entry name" value="MEMBRANE TRANSPORTER PROTEIN MJ0441-RELATED"/>
    <property type="match status" value="1"/>
</dbReference>
<dbReference type="PANTHER" id="PTHR43701:SF2">
    <property type="entry name" value="MEMBRANE TRANSPORTER PROTEIN YJNA-RELATED"/>
    <property type="match status" value="1"/>
</dbReference>
<evidence type="ECO:0000256" key="3">
    <source>
        <dbReference type="ARBA" id="ARBA00022989"/>
    </source>
</evidence>
<dbReference type="GO" id="GO:0005886">
    <property type="term" value="C:plasma membrane"/>
    <property type="evidence" value="ECO:0007669"/>
    <property type="project" value="UniProtKB-SubCell"/>
</dbReference>
<keyword evidence="4 5" id="KW-0472">Membrane</keyword>
<evidence type="ECO:0000256" key="4">
    <source>
        <dbReference type="ARBA" id="ARBA00023136"/>
    </source>
</evidence>
<sequence length="253" mass="27764">MNELLYYGEFFVLTLIFSTIFAMGGVGSAIVLVPLFNSLGLPLNVAKAFGLFINSMSTITASIMNFLRGVLDIRATLPLAISSIIGAPLGAYSSKFIPPVYVKILLAMFIILAVFLMFKKKKEAKFHYTKQWVMVALGLGVGFLSGLMGVGGGSLILPALILLGFDAKTSAYMVSFVLPFSTLSGFFTYLTITKIDYLMLLDVSIAAILGGYLGDKIMHYRLTPQQVKKFIAVILILLDIKIIYSILHYYHLI</sequence>
<feature type="transmembrane region" description="Helical" evidence="5">
    <location>
        <begin position="12"/>
        <end position="36"/>
    </location>
</feature>